<evidence type="ECO:0000313" key="4">
    <source>
        <dbReference type="Proteomes" id="UP000271087"/>
    </source>
</evidence>
<dbReference type="WBParaSite" id="nOo.2.0.1.t10862-RA">
    <property type="protein sequence ID" value="nOo.2.0.1.t10862-RA"/>
    <property type="gene ID" value="nOo.2.0.1.g10862"/>
</dbReference>
<reference evidence="3 4" key="2">
    <citation type="submission" date="2018-08" db="EMBL/GenBank/DDBJ databases">
        <authorList>
            <person name="Laetsch R D."/>
            <person name="Stevens L."/>
            <person name="Kumar S."/>
            <person name="Blaxter L. M."/>
        </authorList>
    </citation>
    <scope>NUCLEOTIDE SEQUENCE [LARGE SCALE GENOMIC DNA]</scope>
</reference>
<gene>
    <name evidence="3" type="ORF">NOO_LOCUS10862</name>
</gene>
<protein>
    <submittedName>
        <fullName evidence="5">HORMA domain-containing protein</fullName>
    </submittedName>
</protein>
<sequence length="83" mass="9550">MEWEATFPNEPVGEKSRSFLQRVVFIAASHILYSRGLLPAKCFKKRQIEKFGNGNNNSEKLLNVENMNDDEDIDSDNNDSEEQ</sequence>
<evidence type="ECO:0000256" key="1">
    <source>
        <dbReference type="SAM" id="MobiDB-lite"/>
    </source>
</evidence>
<proteinExistence type="predicted"/>
<dbReference type="STRING" id="42157.A0A182ERU4"/>
<evidence type="ECO:0000313" key="5">
    <source>
        <dbReference type="WBParaSite" id="nOo.2.0.1.t10862-RA"/>
    </source>
</evidence>
<dbReference type="EMBL" id="UYRW01006747">
    <property type="protein sequence ID" value="VDM94589.1"/>
    <property type="molecule type" value="Genomic_DNA"/>
</dbReference>
<dbReference type="InterPro" id="IPR003511">
    <property type="entry name" value="HORMA_dom"/>
</dbReference>
<dbReference type="InterPro" id="IPR036570">
    <property type="entry name" value="HORMA_dom_sf"/>
</dbReference>
<dbReference type="OrthoDB" id="1928087at2759"/>
<dbReference type="Proteomes" id="UP000271087">
    <property type="component" value="Unassembled WGS sequence"/>
</dbReference>
<accession>A0A182ERU4</accession>
<feature type="domain" description="HORMA" evidence="2">
    <location>
        <begin position="14"/>
        <end position="83"/>
    </location>
</feature>
<feature type="compositionally biased region" description="Acidic residues" evidence="1">
    <location>
        <begin position="67"/>
        <end position="83"/>
    </location>
</feature>
<evidence type="ECO:0000259" key="2">
    <source>
        <dbReference type="PROSITE" id="PS50815"/>
    </source>
</evidence>
<name>A0A182ERU4_ONCOC</name>
<organism evidence="5">
    <name type="scientific">Onchocerca ochengi</name>
    <name type="common">Filarial nematode worm</name>
    <dbReference type="NCBI Taxonomy" id="42157"/>
    <lineage>
        <taxon>Eukaryota</taxon>
        <taxon>Metazoa</taxon>
        <taxon>Ecdysozoa</taxon>
        <taxon>Nematoda</taxon>
        <taxon>Chromadorea</taxon>
        <taxon>Rhabditida</taxon>
        <taxon>Spirurina</taxon>
        <taxon>Spiruromorpha</taxon>
        <taxon>Filarioidea</taxon>
        <taxon>Onchocercidae</taxon>
        <taxon>Onchocerca</taxon>
    </lineage>
</organism>
<evidence type="ECO:0000313" key="3">
    <source>
        <dbReference type="EMBL" id="VDM94589.1"/>
    </source>
</evidence>
<reference evidence="5" key="1">
    <citation type="submission" date="2016-06" db="UniProtKB">
        <authorList>
            <consortium name="WormBaseParasite"/>
        </authorList>
    </citation>
    <scope>IDENTIFICATION</scope>
</reference>
<dbReference type="AlphaFoldDB" id="A0A182ERU4"/>
<dbReference type="PROSITE" id="PS50815">
    <property type="entry name" value="HORMA"/>
    <property type="match status" value="1"/>
</dbReference>
<dbReference type="Gene3D" id="3.30.900.10">
    <property type="entry name" value="HORMA domain"/>
    <property type="match status" value="1"/>
</dbReference>
<dbReference type="Pfam" id="PF02301">
    <property type="entry name" value="HORMA"/>
    <property type="match status" value="1"/>
</dbReference>
<keyword evidence="4" id="KW-1185">Reference proteome</keyword>
<feature type="region of interest" description="Disordered" evidence="1">
    <location>
        <begin position="51"/>
        <end position="83"/>
    </location>
</feature>